<organism evidence="2 3">
    <name type="scientific">Streptacidiphilus monticola</name>
    <dbReference type="NCBI Taxonomy" id="2161674"/>
    <lineage>
        <taxon>Bacteria</taxon>
        <taxon>Bacillati</taxon>
        <taxon>Actinomycetota</taxon>
        <taxon>Actinomycetes</taxon>
        <taxon>Kitasatosporales</taxon>
        <taxon>Streptomycetaceae</taxon>
        <taxon>Streptacidiphilus</taxon>
    </lineage>
</organism>
<proteinExistence type="predicted"/>
<sequence>MNSVPLAYVPPGGAGSGPFPWWPFLASLVLLVALALVGLGLYLCVSLLRVEGRARGVLPGLLFVLLGAGAGAFGLWLW</sequence>
<comment type="caution">
    <text evidence="2">The sequence shown here is derived from an EMBL/GenBank/DDBJ whole genome shotgun (WGS) entry which is preliminary data.</text>
</comment>
<keyword evidence="1" id="KW-0812">Transmembrane</keyword>
<feature type="transmembrane region" description="Helical" evidence="1">
    <location>
        <begin position="57"/>
        <end position="77"/>
    </location>
</feature>
<protein>
    <submittedName>
        <fullName evidence="2">Uncharacterized protein</fullName>
    </submittedName>
</protein>
<keyword evidence="3" id="KW-1185">Reference proteome</keyword>
<gene>
    <name evidence="2" type="ORF">ACFP3V_14735</name>
</gene>
<evidence type="ECO:0000256" key="1">
    <source>
        <dbReference type="SAM" id="Phobius"/>
    </source>
</evidence>
<keyword evidence="1" id="KW-0472">Membrane</keyword>
<evidence type="ECO:0000313" key="2">
    <source>
        <dbReference type="EMBL" id="MFC5908464.1"/>
    </source>
</evidence>
<dbReference type="EMBL" id="JBHSQJ010000058">
    <property type="protein sequence ID" value="MFC5908464.1"/>
    <property type="molecule type" value="Genomic_DNA"/>
</dbReference>
<dbReference type="RefSeq" id="WP_380583461.1">
    <property type="nucleotide sequence ID" value="NZ_JBHSQJ010000058.1"/>
</dbReference>
<dbReference type="Proteomes" id="UP001596174">
    <property type="component" value="Unassembled WGS sequence"/>
</dbReference>
<feature type="transmembrane region" description="Helical" evidence="1">
    <location>
        <begin position="20"/>
        <end position="45"/>
    </location>
</feature>
<accession>A0ABW1G497</accession>
<evidence type="ECO:0000313" key="3">
    <source>
        <dbReference type="Proteomes" id="UP001596174"/>
    </source>
</evidence>
<reference evidence="3" key="1">
    <citation type="journal article" date="2019" name="Int. J. Syst. Evol. Microbiol.">
        <title>The Global Catalogue of Microorganisms (GCM) 10K type strain sequencing project: providing services to taxonomists for standard genome sequencing and annotation.</title>
        <authorList>
            <consortium name="The Broad Institute Genomics Platform"/>
            <consortium name="The Broad Institute Genome Sequencing Center for Infectious Disease"/>
            <person name="Wu L."/>
            <person name="Ma J."/>
        </authorList>
    </citation>
    <scope>NUCLEOTIDE SEQUENCE [LARGE SCALE GENOMIC DNA]</scope>
    <source>
        <strain evidence="3">JCM 4816</strain>
    </source>
</reference>
<name>A0ABW1G497_9ACTN</name>
<keyword evidence="1" id="KW-1133">Transmembrane helix</keyword>